<gene>
    <name evidence="9" type="ORF">G314FT_15310</name>
</gene>
<evidence type="ECO:0000256" key="1">
    <source>
        <dbReference type="ARBA" id="ARBA00022512"/>
    </source>
</evidence>
<dbReference type="Gene3D" id="2.60.40.1140">
    <property type="entry name" value="Collagen-binding surface protein Cna, B-type domain"/>
    <property type="match status" value="4"/>
</dbReference>
<dbReference type="SUPFAM" id="SSF49478">
    <property type="entry name" value="Cna protein B-type domain"/>
    <property type="match status" value="4"/>
</dbReference>
<dbReference type="EMBL" id="CP102451">
    <property type="protein sequence ID" value="UUV99370.1"/>
    <property type="molecule type" value="Genomic_DNA"/>
</dbReference>
<keyword evidence="4" id="KW-0572">Peptidoglycan-anchor</keyword>
<keyword evidence="10" id="KW-1185">Reference proteome</keyword>
<dbReference type="InterPro" id="IPR019931">
    <property type="entry name" value="LPXTG_anchor"/>
</dbReference>
<evidence type="ECO:0000256" key="5">
    <source>
        <dbReference type="SAM" id="MobiDB-lite"/>
    </source>
</evidence>
<evidence type="ECO:0000313" key="9">
    <source>
        <dbReference type="EMBL" id="UUV99370.1"/>
    </source>
</evidence>
<feature type="region of interest" description="Disordered" evidence="5">
    <location>
        <begin position="515"/>
        <end position="553"/>
    </location>
</feature>
<evidence type="ECO:0000313" key="10">
    <source>
        <dbReference type="Proteomes" id="UP001058273"/>
    </source>
</evidence>
<evidence type="ECO:0000256" key="7">
    <source>
        <dbReference type="SAM" id="SignalP"/>
    </source>
</evidence>
<feature type="compositionally biased region" description="Basic and acidic residues" evidence="5">
    <location>
        <begin position="531"/>
        <end position="544"/>
    </location>
</feature>
<feature type="chain" id="PRO_5046525791" description="Gram-positive cocci surface proteins LPxTG domain-containing protein" evidence="7">
    <location>
        <begin position="24"/>
        <end position="777"/>
    </location>
</feature>
<keyword evidence="6" id="KW-0472">Membrane</keyword>
<proteinExistence type="predicted"/>
<evidence type="ECO:0000256" key="6">
    <source>
        <dbReference type="SAM" id="Phobius"/>
    </source>
</evidence>
<reference evidence="9" key="2">
    <citation type="submission" date="2022-08" db="EMBL/GenBank/DDBJ databases">
        <authorList>
            <person name="Poehlein A."/>
            <person name="Guzman J."/>
            <person name="Daniel R."/>
            <person name="Vilcinskas A."/>
        </authorList>
    </citation>
    <scope>NUCLEOTIDE SEQUENCE</scope>
    <source>
        <strain evidence="9">G314FT</strain>
    </source>
</reference>
<dbReference type="InterPro" id="IPR008454">
    <property type="entry name" value="Collagen-bd_Cna-like_B-typ_dom"/>
</dbReference>
<evidence type="ECO:0000259" key="8">
    <source>
        <dbReference type="PROSITE" id="PS50847"/>
    </source>
</evidence>
<feature type="signal peptide" evidence="7">
    <location>
        <begin position="1"/>
        <end position="23"/>
    </location>
</feature>
<feature type="transmembrane region" description="Helical" evidence="6">
    <location>
        <begin position="756"/>
        <end position="773"/>
    </location>
</feature>
<dbReference type="InterPro" id="IPR013552">
    <property type="entry name" value="Thioester_dom"/>
</dbReference>
<accession>A0ABY5P0B5</accession>
<feature type="compositionally biased region" description="Polar residues" evidence="5">
    <location>
        <begin position="515"/>
        <end position="530"/>
    </location>
</feature>
<feature type="region of interest" description="Disordered" evidence="5">
    <location>
        <begin position="715"/>
        <end position="750"/>
    </location>
</feature>
<dbReference type="CDD" id="cd00222">
    <property type="entry name" value="CollagenBindB"/>
    <property type="match status" value="4"/>
</dbReference>
<dbReference type="PROSITE" id="PS50847">
    <property type="entry name" value="GRAM_POS_ANCHORING"/>
    <property type="match status" value="1"/>
</dbReference>
<evidence type="ECO:0000256" key="2">
    <source>
        <dbReference type="ARBA" id="ARBA00022525"/>
    </source>
</evidence>
<evidence type="ECO:0000256" key="3">
    <source>
        <dbReference type="ARBA" id="ARBA00022729"/>
    </source>
</evidence>
<keyword evidence="3 7" id="KW-0732">Signal</keyword>
<dbReference type="Pfam" id="PF08341">
    <property type="entry name" value="TED"/>
    <property type="match status" value="1"/>
</dbReference>
<dbReference type="RefSeq" id="WP_257700169.1">
    <property type="nucleotide sequence ID" value="NZ_CP102451.1"/>
</dbReference>
<feature type="domain" description="Gram-positive cocci surface proteins LPxTG" evidence="8">
    <location>
        <begin position="745"/>
        <end position="777"/>
    </location>
</feature>
<sequence length="777" mass="88143">MKKISIFLFLVVGIIFSMSNIQAEASKLPDEPKKNVRLDINLKDNPDVHLNNLNLMPSRLYTLTDDDQNIYFCLDEGRYYPNNVDYTLDTSKKLSGPVLWLMQNYYTNIDKDSPVNNVPDYQQANNLTRYTATQIAIWKLTGANFSNIVIESNPLIQQLYEEAKEKTDDSDSYQQIINKIDNIEINVKEIIPNGEDKDNYYYNMLFEDNMDAETEKLVEIDDKDTNIEVQLLNDGKVTDITNEVSTQPDFASRTIKISIPKKIIDENKASDSELYCNIDTLIRSKESYYVVYYAKPILQPIGTLQPIEKRLVTRASIDFDSAETSFSVLKHWDDRDNQDGLRPQKLAVQLYQSDQPYSFDQSESITSGKETKFGDIKYLDEANDWEYIWKNLPLKNENGQTAYYTVREEFDSKDYNLSIQATDDGKALYLKNEHTPEKVNIEGEKVWNDSNNQDGIRPQDISVQLYADGKESGKPVTLNEGNKWQHTWKELDEKKNGKTIEYTVKEADVPKGYTATVSDDANGNSLITNSHEPEKTEISGKKTWNDANNQDGKRPESIKVNLLANGVKVDSKTVTKKDNWAYTFSDLDKYKNGEPIVYTVNEDSVPDYTVSIKDNNITNSYTPGKTSVTVSKHWSDSNNQDGIRPQDISVQLYADGKESSKPVTLNEGNKWQYTWKELDEKKNGKTIEYTVKEVDVPKGYTATVSDDGKGHITLTNSHNVSKVPGTNGSGTTSGNGTTNNNKPNLPSTGEARSMSPIFYGAGILLMSMGAFYIRRKH</sequence>
<keyword evidence="6" id="KW-1133">Transmembrane helix</keyword>
<reference evidence="9" key="1">
    <citation type="submission" date="2022-08" db="EMBL/GenBank/DDBJ databases">
        <title>Genome sequence of Vagococcus luciliae DSM 112651.</title>
        <authorList>
            <person name="Juan G."/>
            <person name="Anja P."/>
            <person name="Rolf D."/>
            <person name="Kampfer P."/>
            <person name="Vilcinskas A."/>
        </authorList>
    </citation>
    <scope>NUCLEOTIDE SEQUENCE</scope>
    <source>
        <strain evidence="9">G314FT</strain>
    </source>
</reference>
<name>A0ABY5P0B5_9ENTE</name>
<keyword evidence="1" id="KW-0134">Cell wall</keyword>
<protein>
    <recommendedName>
        <fullName evidence="8">Gram-positive cocci surface proteins LPxTG domain-containing protein</fullName>
    </recommendedName>
</protein>
<dbReference type="Proteomes" id="UP001058273">
    <property type="component" value="Chromosome"/>
</dbReference>
<keyword evidence="2" id="KW-0964">Secreted</keyword>
<organism evidence="9 10">
    <name type="scientific">Vagococcus luciliae</name>
    <dbReference type="NCBI Taxonomy" id="2920380"/>
    <lineage>
        <taxon>Bacteria</taxon>
        <taxon>Bacillati</taxon>
        <taxon>Bacillota</taxon>
        <taxon>Bacilli</taxon>
        <taxon>Lactobacillales</taxon>
        <taxon>Enterococcaceae</taxon>
        <taxon>Vagococcus</taxon>
    </lineage>
</organism>
<dbReference type="NCBIfam" id="TIGR01167">
    <property type="entry name" value="LPXTG_anchor"/>
    <property type="match status" value="1"/>
</dbReference>
<evidence type="ECO:0000256" key="4">
    <source>
        <dbReference type="ARBA" id="ARBA00023088"/>
    </source>
</evidence>
<dbReference type="Pfam" id="PF05738">
    <property type="entry name" value="Cna_B"/>
    <property type="match status" value="4"/>
</dbReference>
<keyword evidence="6" id="KW-0812">Transmembrane</keyword>